<dbReference type="AlphaFoldDB" id="A0A0A9D5K9"/>
<accession>A0A0A9D5K9</accession>
<reference evidence="2" key="1">
    <citation type="submission" date="2014-09" db="EMBL/GenBank/DDBJ databases">
        <authorList>
            <person name="Magalhaes I.L.F."/>
            <person name="Oliveira U."/>
            <person name="Santos F.R."/>
            <person name="Vidigal T.H.D.A."/>
            <person name="Brescovit A.D."/>
            <person name="Santos A.J."/>
        </authorList>
    </citation>
    <scope>NUCLEOTIDE SEQUENCE</scope>
    <source>
        <tissue evidence="2">Shoot tissue taken approximately 20 cm above the soil surface</tissue>
    </source>
</reference>
<feature type="region of interest" description="Disordered" evidence="1">
    <location>
        <begin position="42"/>
        <end position="102"/>
    </location>
</feature>
<proteinExistence type="predicted"/>
<sequence>MHLQYRRNMVKDTCLQKPAVQSLQKLGPRDSRTDLLLGVALGSGWSGRGSTAASGGARRGGSYDGGEASQRAGAGSSRSGAARSRPVVEVVELGNGGDGANR</sequence>
<feature type="compositionally biased region" description="Low complexity" evidence="1">
    <location>
        <begin position="65"/>
        <end position="85"/>
    </location>
</feature>
<reference evidence="2" key="2">
    <citation type="journal article" date="2015" name="Data Brief">
        <title>Shoot transcriptome of the giant reed, Arundo donax.</title>
        <authorList>
            <person name="Barrero R.A."/>
            <person name="Guerrero F.D."/>
            <person name="Moolhuijzen P."/>
            <person name="Goolsby J.A."/>
            <person name="Tidwell J."/>
            <person name="Bellgard S.E."/>
            <person name="Bellgard M.I."/>
        </authorList>
    </citation>
    <scope>NUCLEOTIDE SEQUENCE</scope>
    <source>
        <tissue evidence="2">Shoot tissue taken approximately 20 cm above the soil surface</tissue>
    </source>
</reference>
<dbReference type="EMBL" id="GBRH01215917">
    <property type="protein sequence ID" value="JAD81978.1"/>
    <property type="molecule type" value="Transcribed_RNA"/>
</dbReference>
<organism evidence="2">
    <name type="scientific">Arundo donax</name>
    <name type="common">Giant reed</name>
    <name type="synonym">Donax arundinaceus</name>
    <dbReference type="NCBI Taxonomy" id="35708"/>
    <lineage>
        <taxon>Eukaryota</taxon>
        <taxon>Viridiplantae</taxon>
        <taxon>Streptophyta</taxon>
        <taxon>Embryophyta</taxon>
        <taxon>Tracheophyta</taxon>
        <taxon>Spermatophyta</taxon>
        <taxon>Magnoliopsida</taxon>
        <taxon>Liliopsida</taxon>
        <taxon>Poales</taxon>
        <taxon>Poaceae</taxon>
        <taxon>PACMAD clade</taxon>
        <taxon>Arundinoideae</taxon>
        <taxon>Arundineae</taxon>
        <taxon>Arundo</taxon>
    </lineage>
</organism>
<protein>
    <submittedName>
        <fullName evidence="2">Uncharacterized protein</fullName>
    </submittedName>
</protein>
<evidence type="ECO:0000313" key="2">
    <source>
        <dbReference type="EMBL" id="JAD81978.1"/>
    </source>
</evidence>
<evidence type="ECO:0000256" key="1">
    <source>
        <dbReference type="SAM" id="MobiDB-lite"/>
    </source>
</evidence>
<name>A0A0A9D5K9_ARUDO</name>